<dbReference type="InterPro" id="IPR036415">
    <property type="entry name" value="Lamin_tail_dom_sf"/>
</dbReference>
<feature type="compositionally biased region" description="Low complexity" evidence="7">
    <location>
        <begin position="203"/>
        <end position="213"/>
    </location>
</feature>
<dbReference type="SUPFAM" id="SSF64593">
    <property type="entry name" value="Intermediate filament protein, coiled coil region"/>
    <property type="match status" value="1"/>
</dbReference>
<comment type="caution">
    <text evidence="10">The sequence shown here is derived from an EMBL/GenBank/DDBJ whole genome shotgun (WGS) entry which is preliminary data.</text>
</comment>
<dbReference type="PROSITE" id="PS51842">
    <property type="entry name" value="IF_ROD_2"/>
    <property type="match status" value="1"/>
</dbReference>
<dbReference type="Pfam" id="PF00932">
    <property type="entry name" value="LTD"/>
    <property type="match status" value="1"/>
</dbReference>
<evidence type="ECO:0000259" key="8">
    <source>
        <dbReference type="PROSITE" id="PS51841"/>
    </source>
</evidence>
<evidence type="ECO:0000256" key="7">
    <source>
        <dbReference type="SAM" id="MobiDB-lite"/>
    </source>
</evidence>
<dbReference type="PROSITE" id="PS51841">
    <property type="entry name" value="LTD"/>
    <property type="match status" value="1"/>
</dbReference>
<dbReference type="AlphaFoldDB" id="A0AAV8YNZ6"/>
<dbReference type="Pfam" id="PF00038">
    <property type="entry name" value="Filament"/>
    <property type="match status" value="1"/>
</dbReference>
<evidence type="ECO:0000313" key="10">
    <source>
        <dbReference type="EMBL" id="KAJ8953662.1"/>
    </source>
</evidence>
<dbReference type="InterPro" id="IPR039008">
    <property type="entry name" value="IF_rod_dom"/>
</dbReference>
<accession>A0AAV8YNZ6</accession>
<keyword evidence="3 6" id="KW-0175">Coiled coil</keyword>
<dbReference type="Proteomes" id="UP001162156">
    <property type="component" value="Unassembled WGS sequence"/>
</dbReference>
<organism evidence="10 11">
    <name type="scientific">Rhamnusium bicolor</name>
    <dbReference type="NCBI Taxonomy" id="1586634"/>
    <lineage>
        <taxon>Eukaryota</taxon>
        <taxon>Metazoa</taxon>
        <taxon>Ecdysozoa</taxon>
        <taxon>Arthropoda</taxon>
        <taxon>Hexapoda</taxon>
        <taxon>Insecta</taxon>
        <taxon>Pterygota</taxon>
        <taxon>Neoptera</taxon>
        <taxon>Endopterygota</taxon>
        <taxon>Coleoptera</taxon>
        <taxon>Polyphaga</taxon>
        <taxon>Cucujiformia</taxon>
        <taxon>Chrysomeloidea</taxon>
        <taxon>Cerambycidae</taxon>
        <taxon>Lepturinae</taxon>
        <taxon>Rhagiini</taxon>
        <taxon>Rhamnusium</taxon>
    </lineage>
</organism>
<evidence type="ECO:0000256" key="2">
    <source>
        <dbReference type="ARBA" id="ARBA00022754"/>
    </source>
</evidence>
<protein>
    <recommendedName>
        <fullName evidence="12">Lamin</fullName>
    </recommendedName>
</protein>
<reference evidence="10" key="1">
    <citation type="journal article" date="2023" name="Insect Mol. Biol.">
        <title>Genome sequencing provides insights into the evolution of gene families encoding plant cell wall-degrading enzymes in longhorned beetles.</title>
        <authorList>
            <person name="Shin N.R."/>
            <person name="Okamura Y."/>
            <person name="Kirsch R."/>
            <person name="Pauchet Y."/>
        </authorList>
    </citation>
    <scope>NUCLEOTIDE SEQUENCE</scope>
    <source>
        <strain evidence="10">RBIC_L_NR</strain>
    </source>
</reference>
<dbReference type="PROSITE" id="PS00226">
    <property type="entry name" value="IF_ROD_1"/>
    <property type="match status" value="1"/>
</dbReference>
<dbReference type="GO" id="GO:0051664">
    <property type="term" value="P:nuclear pore localization"/>
    <property type="evidence" value="ECO:0007669"/>
    <property type="project" value="TreeGrafter"/>
</dbReference>
<dbReference type="Gene3D" id="2.60.40.1260">
    <property type="entry name" value="Lamin Tail domain"/>
    <property type="match status" value="1"/>
</dbReference>
<comment type="similarity">
    <text evidence="5">Belongs to the intermediate filament family.</text>
</comment>
<evidence type="ECO:0008006" key="12">
    <source>
        <dbReference type="Google" id="ProtNLM"/>
    </source>
</evidence>
<evidence type="ECO:0000256" key="5">
    <source>
        <dbReference type="RuleBase" id="RU000685"/>
    </source>
</evidence>
<dbReference type="InterPro" id="IPR001322">
    <property type="entry name" value="Lamin_tail_dom"/>
</dbReference>
<name>A0AAV8YNZ6_9CUCU</name>
<feature type="compositionally biased region" description="Polar residues" evidence="7">
    <location>
        <begin position="174"/>
        <end position="184"/>
    </location>
</feature>
<keyword evidence="4" id="KW-0539">Nucleus</keyword>
<dbReference type="GO" id="GO:0090435">
    <property type="term" value="P:protein localization to nuclear envelope"/>
    <property type="evidence" value="ECO:0007669"/>
    <property type="project" value="TreeGrafter"/>
</dbReference>
<feature type="coiled-coil region" evidence="6">
    <location>
        <begin position="43"/>
        <end position="140"/>
    </location>
</feature>
<gene>
    <name evidence="10" type="ORF">NQ314_007269</name>
</gene>
<dbReference type="GO" id="GO:0005882">
    <property type="term" value="C:intermediate filament"/>
    <property type="evidence" value="ECO:0007669"/>
    <property type="project" value="UniProtKB-KW"/>
</dbReference>
<evidence type="ECO:0000256" key="3">
    <source>
        <dbReference type="ARBA" id="ARBA00023054"/>
    </source>
</evidence>
<dbReference type="EMBL" id="JANEYF010001958">
    <property type="protein sequence ID" value="KAJ8953662.1"/>
    <property type="molecule type" value="Genomic_DNA"/>
</dbReference>
<dbReference type="Gene3D" id="1.20.5.170">
    <property type="match status" value="1"/>
</dbReference>
<keyword evidence="11" id="KW-1185">Reference proteome</keyword>
<dbReference type="PANTHER" id="PTHR45721:SF11">
    <property type="entry name" value="LAMIN DM0-RELATED"/>
    <property type="match status" value="1"/>
</dbReference>
<comment type="subcellular location">
    <subcellularLocation>
        <location evidence="1">Nucleus</location>
    </subcellularLocation>
</comment>
<feature type="domain" description="IF rod" evidence="9">
    <location>
        <begin position="1"/>
        <end position="162"/>
    </location>
</feature>
<evidence type="ECO:0000256" key="6">
    <source>
        <dbReference type="SAM" id="Coils"/>
    </source>
</evidence>
<proteinExistence type="inferred from homology"/>
<feature type="domain" description="LTD" evidence="8">
    <location>
        <begin position="207"/>
        <end position="320"/>
    </location>
</feature>
<evidence type="ECO:0000259" key="9">
    <source>
        <dbReference type="PROSITE" id="PS51842"/>
    </source>
</evidence>
<evidence type="ECO:0000256" key="4">
    <source>
        <dbReference type="ARBA" id="ARBA00023242"/>
    </source>
</evidence>
<dbReference type="GO" id="GO:0007097">
    <property type="term" value="P:nuclear migration"/>
    <property type="evidence" value="ECO:0007669"/>
    <property type="project" value="TreeGrafter"/>
</dbReference>
<keyword evidence="2 5" id="KW-0403">Intermediate filament</keyword>
<dbReference type="GO" id="GO:0031507">
    <property type="term" value="P:heterochromatin formation"/>
    <property type="evidence" value="ECO:0007669"/>
    <property type="project" value="TreeGrafter"/>
</dbReference>
<evidence type="ECO:0000256" key="1">
    <source>
        <dbReference type="ARBA" id="ARBA00004123"/>
    </source>
</evidence>
<dbReference type="GO" id="GO:0005200">
    <property type="term" value="F:structural constituent of cytoskeleton"/>
    <property type="evidence" value="ECO:0007669"/>
    <property type="project" value="TreeGrafter"/>
</dbReference>
<dbReference type="GO" id="GO:0005652">
    <property type="term" value="C:nuclear lamina"/>
    <property type="evidence" value="ECO:0007669"/>
    <property type="project" value="TreeGrafter"/>
</dbReference>
<sequence length="320" mass="36904">MFSCFPHNRGSPSSVHNRVYQQQLTETRTRRQVEISEIDGRLAEKYEAKLQEALQDLRDQYESQMANNRQEIELLYEQKIKNLQAANDRHQHGAAGALDELRQNERMRHAEDLALLEKELQRLRDEMTLQLQEYQDLMDIKVSLDLEIAAYRKLLESEEARLNITPHGEREISHLSTRSSSQRRTPVRVGAKRKRTLLEESQESSLSDYSVNSSSKGDIEVAEVDPEGHYVKLHNKSNQEVALGGWQVIRRVGDNETQFKFHRSLKLEGNGYVTIWSSDLNKDHEPPSNLVMKGQKWVIGDNMVTTVLNNNGEEVAVSER</sequence>
<dbReference type="SUPFAM" id="SSF74853">
    <property type="entry name" value="Lamin A/C globular tail domain"/>
    <property type="match status" value="1"/>
</dbReference>
<dbReference type="PANTHER" id="PTHR45721">
    <property type="entry name" value="LAMIN DM0-RELATED"/>
    <property type="match status" value="1"/>
</dbReference>
<evidence type="ECO:0000313" key="11">
    <source>
        <dbReference type="Proteomes" id="UP001162156"/>
    </source>
</evidence>
<dbReference type="InterPro" id="IPR018039">
    <property type="entry name" value="IF_conserved"/>
</dbReference>
<dbReference type="GO" id="GO:0006998">
    <property type="term" value="P:nuclear envelope organization"/>
    <property type="evidence" value="ECO:0007669"/>
    <property type="project" value="TreeGrafter"/>
</dbReference>
<feature type="region of interest" description="Disordered" evidence="7">
    <location>
        <begin position="166"/>
        <end position="213"/>
    </location>
</feature>